<organism evidence="1 2">
    <name type="scientific">Lucilia cuprina</name>
    <name type="common">Green bottle fly</name>
    <name type="synonym">Australian sheep blowfly</name>
    <dbReference type="NCBI Taxonomy" id="7375"/>
    <lineage>
        <taxon>Eukaryota</taxon>
        <taxon>Metazoa</taxon>
        <taxon>Ecdysozoa</taxon>
        <taxon>Arthropoda</taxon>
        <taxon>Hexapoda</taxon>
        <taxon>Insecta</taxon>
        <taxon>Pterygota</taxon>
        <taxon>Neoptera</taxon>
        <taxon>Endopterygota</taxon>
        <taxon>Diptera</taxon>
        <taxon>Brachycera</taxon>
        <taxon>Muscomorpha</taxon>
        <taxon>Oestroidea</taxon>
        <taxon>Calliphoridae</taxon>
        <taxon>Luciliinae</taxon>
        <taxon>Lucilia</taxon>
    </lineage>
</organism>
<dbReference type="AlphaFoldDB" id="A0A0L0BZC5"/>
<reference evidence="1 2" key="1">
    <citation type="journal article" date="2015" name="Nat. Commun.">
        <title>Lucilia cuprina genome unlocks parasitic fly biology to underpin future interventions.</title>
        <authorList>
            <person name="Anstead C.A."/>
            <person name="Korhonen P.K."/>
            <person name="Young N.D."/>
            <person name="Hall R.S."/>
            <person name="Jex A.R."/>
            <person name="Murali S.C."/>
            <person name="Hughes D.S."/>
            <person name="Lee S.F."/>
            <person name="Perry T."/>
            <person name="Stroehlein A.J."/>
            <person name="Ansell B.R."/>
            <person name="Breugelmans B."/>
            <person name="Hofmann A."/>
            <person name="Qu J."/>
            <person name="Dugan S."/>
            <person name="Lee S.L."/>
            <person name="Chao H."/>
            <person name="Dinh H."/>
            <person name="Han Y."/>
            <person name="Doddapaneni H.V."/>
            <person name="Worley K.C."/>
            <person name="Muzny D.M."/>
            <person name="Ioannidis P."/>
            <person name="Waterhouse R.M."/>
            <person name="Zdobnov E.M."/>
            <person name="James P.J."/>
            <person name="Bagnall N.H."/>
            <person name="Kotze A.C."/>
            <person name="Gibbs R.A."/>
            <person name="Richards S."/>
            <person name="Batterham P."/>
            <person name="Gasser R.B."/>
        </authorList>
    </citation>
    <scope>NUCLEOTIDE SEQUENCE [LARGE SCALE GENOMIC DNA]</scope>
    <source>
        <strain evidence="1 2">LS</strain>
        <tissue evidence="1">Full body</tissue>
    </source>
</reference>
<keyword evidence="2" id="KW-1185">Reference proteome</keyword>
<name>A0A0L0BZC5_LUCCU</name>
<comment type="caution">
    <text evidence="1">The sequence shown here is derived from an EMBL/GenBank/DDBJ whole genome shotgun (WGS) entry which is preliminary data.</text>
</comment>
<accession>A0A0L0BZC5</accession>
<protein>
    <submittedName>
        <fullName evidence="1">Uncharacterized protein</fullName>
    </submittedName>
</protein>
<evidence type="ECO:0000313" key="2">
    <source>
        <dbReference type="Proteomes" id="UP000037069"/>
    </source>
</evidence>
<proteinExistence type="predicted"/>
<evidence type="ECO:0000313" key="1">
    <source>
        <dbReference type="EMBL" id="KNC25346.1"/>
    </source>
</evidence>
<dbReference type="Proteomes" id="UP000037069">
    <property type="component" value="Unassembled WGS sequence"/>
</dbReference>
<dbReference type="EMBL" id="JRES01001121">
    <property type="protein sequence ID" value="KNC25346.1"/>
    <property type="molecule type" value="Genomic_DNA"/>
</dbReference>
<sequence length="169" mass="19552">MTDEKFQQSCLRFKKAMERENNKRRKLIKIEGPLSTKVKITAVESNFPKLDIQDLIKPRTPKSDVLQRLVGELGIDKDDDNIVQTSLPYNFNCDGENKYGETLSPDYDFIPWVLSSIRPIHPTKKARFQINTQHGVTTVYIRSSLDVWVIYGNEKFVYPKPRTDVAMDS</sequence>
<gene>
    <name evidence="1" type="ORF">FF38_02215</name>
</gene>